<name>A0ABX2AWD9_9BACT</name>
<proteinExistence type="predicted"/>
<feature type="region of interest" description="Disordered" evidence="1">
    <location>
        <begin position="1"/>
        <end position="62"/>
    </location>
</feature>
<protein>
    <submittedName>
        <fullName evidence="2">Uncharacterized protein</fullName>
    </submittedName>
</protein>
<evidence type="ECO:0000313" key="2">
    <source>
        <dbReference type="EMBL" id="NPE14994.1"/>
    </source>
</evidence>
<gene>
    <name evidence="2" type="ORF">HPS55_11815</name>
</gene>
<keyword evidence="3" id="KW-1185">Reference proteome</keyword>
<dbReference type="RefSeq" id="WP_172178517.1">
    <property type="nucleotide sequence ID" value="NZ_CASGIA010000046.1"/>
</dbReference>
<sequence>MNYSEKKHNASNEEKTTIKDYPEMNQGLPVQQVITDGEEPTAKELRDATREMGIDIDTPDRG</sequence>
<dbReference type="EMBL" id="JABKKE010000022">
    <property type="protein sequence ID" value="NPE14994.1"/>
    <property type="molecule type" value="Genomic_DNA"/>
</dbReference>
<organism evidence="2 3">
    <name type="scientific">Xylanibacter rodentium</name>
    <dbReference type="NCBI Taxonomy" id="2736289"/>
    <lineage>
        <taxon>Bacteria</taxon>
        <taxon>Pseudomonadati</taxon>
        <taxon>Bacteroidota</taxon>
        <taxon>Bacteroidia</taxon>
        <taxon>Bacteroidales</taxon>
        <taxon>Prevotellaceae</taxon>
        <taxon>Xylanibacter</taxon>
    </lineage>
</organism>
<reference evidence="2 3" key="1">
    <citation type="submission" date="2020-05" db="EMBL/GenBank/DDBJ databases">
        <title>Distinct polysaccharide utilization as determinants for interspecies competition between intestinal Prevotella spp.</title>
        <authorList>
            <person name="Galvez E.J.C."/>
            <person name="Iljazovic A."/>
            <person name="Strowig T."/>
        </authorList>
    </citation>
    <scope>NUCLEOTIDE SEQUENCE [LARGE SCALE GENOMIC DNA]</scope>
    <source>
        <strain evidence="2 3">PROD</strain>
    </source>
</reference>
<evidence type="ECO:0000256" key="1">
    <source>
        <dbReference type="SAM" id="MobiDB-lite"/>
    </source>
</evidence>
<feature type="compositionally biased region" description="Basic and acidic residues" evidence="1">
    <location>
        <begin position="40"/>
        <end position="62"/>
    </location>
</feature>
<feature type="compositionally biased region" description="Basic and acidic residues" evidence="1">
    <location>
        <begin position="1"/>
        <end position="22"/>
    </location>
</feature>
<dbReference type="GeneID" id="82158453"/>
<dbReference type="Proteomes" id="UP001193734">
    <property type="component" value="Unassembled WGS sequence"/>
</dbReference>
<accession>A0ABX2AWD9</accession>
<comment type="caution">
    <text evidence="2">The sequence shown here is derived from an EMBL/GenBank/DDBJ whole genome shotgun (WGS) entry which is preliminary data.</text>
</comment>
<evidence type="ECO:0000313" key="3">
    <source>
        <dbReference type="Proteomes" id="UP001193734"/>
    </source>
</evidence>